<feature type="compositionally biased region" description="Basic and acidic residues" evidence="9">
    <location>
        <begin position="1"/>
        <end position="10"/>
    </location>
</feature>
<dbReference type="AlphaFoldDB" id="I0Z2A1"/>
<keyword evidence="2" id="KW-1003">Cell membrane</keyword>
<evidence type="ECO:0000313" key="11">
    <source>
        <dbReference type="Proteomes" id="UP000007264"/>
    </source>
</evidence>
<comment type="subcellular location">
    <subcellularLocation>
        <location evidence="1">Cell membrane</location>
        <topology evidence="1">Single-pass membrane protein</topology>
    </subcellularLocation>
</comment>
<feature type="region of interest" description="Disordered" evidence="9">
    <location>
        <begin position="1"/>
        <end position="93"/>
    </location>
</feature>
<proteinExistence type="inferred from homology"/>
<feature type="compositionally biased region" description="Low complexity" evidence="9">
    <location>
        <begin position="656"/>
        <end position="665"/>
    </location>
</feature>
<dbReference type="GeneID" id="17042771"/>
<dbReference type="PANTHER" id="PTHR32219">
    <property type="entry name" value="RNA-BINDING PROTEIN YLMH-RELATED"/>
    <property type="match status" value="1"/>
</dbReference>
<feature type="region of interest" description="Disordered" evidence="9">
    <location>
        <begin position="452"/>
        <end position="498"/>
    </location>
</feature>
<name>I0Z2A1_COCSC</name>
<evidence type="ECO:0000256" key="7">
    <source>
        <dbReference type="ARBA" id="ARBA00038080"/>
    </source>
</evidence>
<dbReference type="KEGG" id="csl:COCSUDRAFT_46936"/>
<feature type="coiled-coil region" evidence="8">
    <location>
        <begin position="313"/>
        <end position="347"/>
    </location>
</feature>
<feature type="compositionally biased region" description="Low complexity" evidence="9">
    <location>
        <begin position="470"/>
        <end position="487"/>
    </location>
</feature>
<keyword evidence="5 8" id="KW-0175">Coiled coil</keyword>
<evidence type="ECO:0000256" key="6">
    <source>
        <dbReference type="ARBA" id="ARBA00023136"/>
    </source>
</evidence>
<feature type="compositionally biased region" description="Basic and acidic residues" evidence="9">
    <location>
        <begin position="74"/>
        <end position="88"/>
    </location>
</feature>
<evidence type="ECO:0000256" key="4">
    <source>
        <dbReference type="ARBA" id="ARBA00022989"/>
    </source>
</evidence>
<dbReference type="EMBL" id="AGSI01000005">
    <property type="protein sequence ID" value="EIE24770.1"/>
    <property type="molecule type" value="Genomic_DNA"/>
</dbReference>
<dbReference type="OrthoDB" id="2195113at2759"/>
<dbReference type="eggNOG" id="ENOG502R38S">
    <property type="taxonomic scope" value="Eukaryota"/>
</dbReference>
<feature type="region of interest" description="Disordered" evidence="9">
    <location>
        <begin position="569"/>
        <end position="633"/>
    </location>
</feature>
<evidence type="ECO:0008006" key="12">
    <source>
        <dbReference type="Google" id="ProtNLM"/>
    </source>
</evidence>
<evidence type="ECO:0000256" key="5">
    <source>
        <dbReference type="ARBA" id="ARBA00023054"/>
    </source>
</evidence>
<evidence type="ECO:0000256" key="3">
    <source>
        <dbReference type="ARBA" id="ARBA00022692"/>
    </source>
</evidence>
<dbReference type="RefSeq" id="XP_005649314.1">
    <property type="nucleotide sequence ID" value="XM_005649257.1"/>
</dbReference>
<keyword evidence="6" id="KW-0472">Membrane</keyword>
<keyword evidence="11" id="KW-1185">Reference proteome</keyword>
<dbReference type="PANTHER" id="PTHR32219:SF3">
    <property type="entry name" value="CALPONIN-LIKE DOMAIN PROTEIN"/>
    <property type="match status" value="1"/>
</dbReference>
<accession>I0Z2A1</accession>
<evidence type="ECO:0000313" key="10">
    <source>
        <dbReference type="EMBL" id="EIE24770.1"/>
    </source>
</evidence>
<organism evidence="10 11">
    <name type="scientific">Coccomyxa subellipsoidea (strain C-169)</name>
    <name type="common">Green microalga</name>
    <dbReference type="NCBI Taxonomy" id="574566"/>
    <lineage>
        <taxon>Eukaryota</taxon>
        <taxon>Viridiplantae</taxon>
        <taxon>Chlorophyta</taxon>
        <taxon>core chlorophytes</taxon>
        <taxon>Trebouxiophyceae</taxon>
        <taxon>Trebouxiophyceae incertae sedis</taxon>
        <taxon>Coccomyxaceae</taxon>
        <taxon>Coccomyxa</taxon>
        <taxon>Coccomyxa subellipsoidea</taxon>
    </lineage>
</organism>
<comment type="caution">
    <text evidence="10">The sequence shown here is derived from an EMBL/GenBank/DDBJ whole genome shotgun (WGS) entry which is preliminary data.</text>
</comment>
<feature type="compositionally biased region" description="Basic and acidic residues" evidence="9">
    <location>
        <begin position="604"/>
        <end position="629"/>
    </location>
</feature>
<reference evidence="10 11" key="1">
    <citation type="journal article" date="2012" name="Genome Biol.">
        <title>The genome of the polar eukaryotic microalga coccomyxa subellipsoidea reveals traits of cold adaptation.</title>
        <authorList>
            <person name="Blanc G."/>
            <person name="Agarkova I."/>
            <person name="Grimwood J."/>
            <person name="Kuo A."/>
            <person name="Brueggeman A."/>
            <person name="Dunigan D."/>
            <person name="Gurnon J."/>
            <person name="Ladunga I."/>
            <person name="Lindquist E."/>
            <person name="Lucas S."/>
            <person name="Pangilinan J."/>
            <person name="Proschold T."/>
            <person name="Salamov A."/>
            <person name="Schmutz J."/>
            <person name="Weeks D."/>
            <person name="Yamada T."/>
            <person name="Claverie J.M."/>
            <person name="Grigoriev I."/>
            <person name="Van Etten J."/>
            <person name="Lomsadze A."/>
            <person name="Borodovsky M."/>
        </authorList>
    </citation>
    <scope>NUCLEOTIDE SEQUENCE [LARGE SCALE GENOMIC DNA]</scope>
    <source>
        <strain evidence="10 11">C-169</strain>
    </source>
</reference>
<feature type="region of interest" description="Disordered" evidence="9">
    <location>
        <begin position="656"/>
        <end position="682"/>
    </location>
</feature>
<comment type="similarity">
    <text evidence="7">Belongs to the plant Proton pump-interactor protein family.</text>
</comment>
<keyword evidence="4" id="KW-1133">Transmembrane helix</keyword>
<evidence type="ECO:0000256" key="2">
    <source>
        <dbReference type="ARBA" id="ARBA00022475"/>
    </source>
</evidence>
<protein>
    <recommendedName>
        <fullName evidence="12">Proton pump-interactor 1</fullName>
    </recommendedName>
</protein>
<feature type="coiled-coil region" evidence="8">
    <location>
        <begin position="123"/>
        <end position="150"/>
    </location>
</feature>
<evidence type="ECO:0000256" key="1">
    <source>
        <dbReference type="ARBA" id="ARBA00004162"/>
    </source>
</evidence>
<gene>
    <name evidence="10" type="ORF">COCSUDRAFT_46936</name>
</gene>
<sequence length="742" mass="81507">MGRPQTAERSDVEEEPFVAEANGNGVEHHSPLKSNTGSTERQEPRKPELSPAAAMSMPSTDDTIHENVNGDARLSTEKARAEVSKDLSPEQCLMKQQEETAKEASKRMFFPRIPKQTVPQSQQQALQDKIAELRKEAQEVTDAIDSTLAARDVVRNKRDATLDTLRDLRELIIAKEVEIEPHVAERNKHSEAAKAASLAKKQNALDSRVQFRTEEALNAALRAVEYRYAHETNPKAEEDALYKQIKKLEGQRSAVRAVEAKDRARAAAASEVARAEPEMSSAMSAKEANVLVEALIAEKRALVADSKALSDVFEAYKAEANALDEQVKELRTRRSLLKRKQDELTTEMRGLGGFMVEQWQLNRRFSQQVRLYLKEGRVDFARQQCAQKTEHWMNLLANDAKFREEYHRLWKEERGVAKQESVKGTSDNAVDVIARALSGVQKVMHEKQRVAIAESAKGPKNAAEGPKVTAEGPKAAADASAEAPAHANGHTSEPEQPEAVEAPELHKTLGAMQMEELAQLAENGGVLVPAKAKAPRRSKAVKKSVVEIPAIFEDKTPFVPPAALLKRDVEQVDEAEERERARLRNAEAAREAEARKERKRRKAEQKERAQKVRDAHKAAGVKEDDKAAKEPAALASEELPAAATAAEVPATPAPASAAAAAVPKPSGGGGKPSGRVGKHIGAPVAKSRVQVNRRKGTLQRVLAYAQQQLPKSLMHRVLVGVLLLLGIWLLTELLPRPGRVHA</sequence>
<dbReference type="InterPro" id="IPR055282">
    <property type="entry name" value="PPI1-4"/>
</dbReference>
<evidence type="ECO:0000256" key="9">
    <source>
        <dbReference type="SAM" id="MobiDB-lite"/>
    </source>
</evidence>
<feature type="compositionally biased region" description="Basic and acidic residues" evidence="9">
    <location>
        <begin position="577"/>
        <end position="596"/>
    </location>
</feature>
<dbReference type="GO" id="GO:0005886">
    <property type="term" value="C:plasma membrane"/>
    <property type="evidence" value="ECO:0007669"/>
    <property type="project" value="UniProtKB-SubCell"/>
</dbReference>
<dbReference type="Proteomes" id="UP000007264">
    <property type="component" value="Unassembled WGS sequence"/>
</dbReference>
<keyword evidence="3" id="KW-0812">Transmembrane</keyword>
<evidence type="ECO:0000256" key="8">
    <source>
        <dbReference type="SAM" id="Coils"/>
    </source>
</evidence>